<proteinExistence type="predicted"/>
<feature type="region of interest" description="Disordered" evidence="1">
    <location>
        <begin position="193"/>
        <end position="229"/>
    </location>
</feature>
<organism evidence="2 3">
    <name type="scientific">Mycolicibacterium parafortuitum</name>
    <name type="common">Mycobacterium parafortuitum</name>
    <dbReference type="NCBI Taxonomy" id="39692"/>
    <lineage>
        <taxon>Bacteria</taxon>
        <taxon>Bacillati</taxon>
        <taxon>Actinomycetota</taxon>
        <taxon>Actinomycetes</taxon>
        <taxon>Mycobacteriales</taxon>
        <taxon>Mycobacteriaceae</taxon>
        <taxon>Mycolicibacterium</taxon>
    </lineage>
</organism>
<protein>
    <submittedName>
        <fullName evidence="2">Transposase [Rhodococcus jostii RHA1]</fullName>
    </submittedName>
</protein>
<dbReference type="EMBL" id="UEGS01000001">
    <property type="protein sequence ID" value="SRX80619.1"/>
    <property type="molecule type" value="Genomic_DNA"/>
</dbReference>
<dbReference type="Proteomes" id="UP000252008">
    <property type="component" value="Unassembled WGS sequence"/>
</dbReference>
<evidence type="ECO:0000256" key="1">
    <source>
        <dbReference type="SAM" id="MobiDB-lite"/>
    </source>
</evidence>
<evidence type="ECO:0000313" key="3">
    <source>
        <dbReference type="Proteomes" id="UP000252008"/>
    </source>
</evidence>
<keyword evidence="3" id="KW-1185">Reference proteome</keyword>
<reference evidence="2 3" key="1">
    <citation type="submission" date="2018-05" db="EMBL/GenBank/DDBJ databases">
        <authorList>
            <consortium name="IHU Genomes"/>
        </authorList>
    </citation>
    <scope>NUCLEOTIDE SEQUENCE [LARGE SCALE GENOMIC DNA]</scope>
    <source>
        <strain evidence="2 3">P7335</strain>
    </source>
</reference>
<dbReference type="AlphaFoldDB" id="A0A375YHU7"/>
<accession>A0A375YHU7</accession>
<gene>
    <name evidence="2" type="ORF">MPP7335_02363</name>
</gene>
<evidence type="ECO:0000313" key="2">
    <source>
        <dbReference type="EMBL" id="SRX80619.1"/>
    </source>
</evidence>
<sequence>MPYPTLTRQIRARNLRPACQDCAHAAGSANAVIDHPPRPETQWDWLDLPIPPHPGDGARWRTFSSDRWLIPVGGGPCWPPAMTQPHFVDGLDRISRKLGGLTRTWRFDRTATVCDPGSGRVTASFAGVAQHYGVAVAICPARRGNHKGVVEKANHTAAQRWWRTLPDAITVEQAQDRLDQFCRQRGRRRVAGHCRGEGHGGHPGRGRTLGAASGRPVSAGPTRGPRVVSSGDAVLPPQPLLGASGIGVSGGQRHPRAGF</sequence>
<name>A0A375YHU7_MYCPF</name>